<dbReference type="EMBL" id="FXUI01000002">
    <property type="protein sequence ID" value="SMP56969.1"/>
    <property type="molecule type" value="Genomic_DNA"/>
</dbReference>
<proteinExistence type="predicted"/>
<accession>A0ABY1Q266</accession>
<dbReference type="RefSeq" id="WP_283405260.1">
    <property type="nucleotide sequence ID" value="NZ_FXUI01000002.1"/>
</dbReference>
<reference evidence="1 2" key="1">
    <citation type="submission" date="2017-05" db="EMBL/GenBank/DDBJ databases">
        <authorList>
            <person name="Varghese N."/>
            <person name="Submissions S."/>
        </authorList>
    </citation>
    <scope>NUCLEOTIDE SEQUENCE [LARGE SCALE GENOMIC DNA]</scope>
    <source>
        <strain evidence="1 2">SM16</strain>
    </source>
</reference>
<evidence type="ECO:0000313" key="1">
    <source>
        <dbReference type="EMBL" id="SMP56969.1"/>
    </source>
</evidence>
<protein>
    <submittedName>
        <fullName evidence="1">Uncharacterized protein</fullName>
    </submittedName>
</protein>
<name>A0ABY1Q266_9SPHN</name>
<evidence type="ECO:0000313" key="2">
    <source>
        <dbReference type="Proteomes" id="UP001157910"/>
    </source>
</evidence>
<comment type="caution">
    <text evidence="1">The sequence shown here is derived from an EMBL/GenBank/DDBJ whole genome shotgun (WGS) entry which is preliminary data.</text>
</comment>
<keyword evidence="2" id="KW-1185">Reference proteome</keyword>
<dbReference type="Proteomes" id="UP001157910">
    <property type="component" value="Unassembled WGS sequence"/>
</dbReference>
<gene>
    <name evidence="1" type="ORF">SAMN06296065_102208</name>
</gene>
<sequence>MGLFDGILEKVSNHSDVGNLANKMGLDPRVAEKAIAALSIAHQQDGDTAELAAERSGLDLDTVKEIIAQIGGEGSLGQFAAAVAADPARVARLFDKDGDGSVIDDLAGMARGLSGKS</sequence>
<organism evidence="1 2">
    <name type="scientific">Novosphingobium panipatense</name>
    <dbReference type="NCBI Taxonomy" id="428991"/>
    <lineage>
        <taxon>Bacteria</taxon>
        <taxon>Pseudomonadati</taxon>
        <taxon>Pseudomonadota</taxon>
        <taxon>Alphaproteobacteria</taxon>
        <taxon>Sphingomonadales</taxon>
        <taxon>Sphingomonadaceae</taxon>
        <taxon>Novosphingobium</taxon>
    </lineage>
</organism>